<accession>A0A285TGA4</accession>
<feature type="transmembrane region" description="Helical" evidence="2">
    <location>
        <begin position="184"/>
        <end position="204"/>
    </location>
</feature>
<keyword evidence="2" id="KW-1133">Transmembrane helix</keyword>
<organism evidence="3 4">
    <name type="scientific">Rhodobacter maris</name>
    <dbReference type="NCBI Taxonomy" id="446682"/>
    <lineage>
        <taxon>Bacteria</taxon>
        <taxon>Pseudomonadati</taxon>
        <taxon>Pseudomonadota</taxon>
        <taxon>Alphaproteobacteria</taxon>
        <taxon>Rhodobacterales</taxon>
        <taxon>Rhodobacter group</taxon>
        <taxon>Rhodobacter</taxon>
    </lineage>
</organism>
<evidence type="ECO:0000256" key="1">
    <source>
        <dbReference type="SAM" id="MobiDB-lite"/>
    </source>
</evidence>
<dbReference type="Proteomes" id="UP000219111">
    <property type="component" value="Unassembled WGS sequence"/>
</dbReference>
<keyword evidence="4" id="KW-1185">Reference proteome</keyword>
<reference evidence="4" key="1">
    <citation type="submission" date="2017-08" db="EMBL/GenBank/DDBJ databases">
        <authorList>
            <person name="Varghese N."/>
            <person name="Submissions S."/>
        </authorList>
    </citation>
    <scope>NUCLEOTIDE SEQUENCE [LARGE SCALE GENOMIC DNA]</scope>
    <source>
        <strain evidence="4">JA276</strain>
    </source>
</reference>
<proteinExistence type="predicted"/>
<feature type="region of interest" description="Disordered" evidence="1">
    <location>
        <begin position="1"/>
        <end position="45"/>
    </location>
</feature>
<evidence type="ECO:0000256" key="2">
    <source>
        <dbReference type="SAM" id="Phobius"/>
    </source>
</evidence>
<dbReference type="RefSeq" id="WP_097071428.1">
    <property type="nucleotide sequence ID" value="NZ_OBMT01000021.1"/>
</dbReference>
<dbReference type="EMBL" id="OBMT01000021">
    <property type="protein sequence ID" value="SOC21092.1"/>
    <property type="molecule type" value="Genomic_DNA"/>
</dbReference>
<protein>
    <submittedName>
        <fullName evidence="3">Uncharacterized protein</fullName>
    </submittedName>
</protein>
<gene>
    <name evidence="3" type="ORF">SAMN05877831_12117</name>
</gene>
<evidence type="ECO:0000313" key="4">
    <source>
        <dbReference type="Proteomes" id="UP000219111"/>
    </source>
</evidence>
<dbReference type="AlphaFoldDB" id="A0A285TGA4"/>
<sequence length="480" mass="53203">MAREREGGGGGEAEPAAEAPSERLDFPPPEPDPQAEARAESQQQASEALTRLQGVLWRGEQERCEIAAIAAVLRDSALADPEVAREIEAALYHFILARIETSPGGSAQFRFADLGRMFHAGDALFHGNPATLSEQMVHLNRQFGWFSDAVRMGRAFPDYPRLVDAAADLSPDRSFRKQLRRPRVWSSLGIWILCIAVVAGLRMFGEFTHKPRPLIDGKIAAELSRMVNEKTQDQNFLTPLPGAPEPSEGTRAFLRDLMREQGLAGAEDLAPLLHKLRLALEAYANGAFTPEAFGTDTEADTLRYLFGTVLAARYTIKANLGYLDTGFFQLHRDIDGEFWLWTQRSFDPDFPMLWRGEEGYALLRPEAGSASFVPVYPEPFLREVTQAAQGDAHLIEGALGLSFDAFARLSDLQLQAYAQVRLPRVDGVPIVPSRHALALSGLDRNRRPLRVIADAVPTCDWPATQLIDRGFDWRCDAPAQ</sequence>
<keyword evidence="2" id="KW-0472">Membrane</keyword>
<keyword evidence="2" id="KW-0812">Transmembrane</keyword>
<evidence type="ECO:0000313" key="3">
    <source>
        <dbReference type="EMBL" id="SOC21092.1"/>
    </source>
</evidence>
<name>A0A285TGA4_9RHOB</name>
<feature type="compositionally biased region" description="Low complexity" evidence="1">
    <location>
        <begin position="34"/>
        <end position="45"/>
    </location>
</feature>